<dbReference type="Proteomes" id="UP001331761">
    <property type="component" value="Unassembled WGS sequence"/>
</dbReference>
<evidence type="ECO:0000313" key="3">
    <source>
        <dbReference type="Proteomes" id="UP001331761"/>
    </source>
</evidence>
<feature type="compositionally biased region" description="Low complexity" evidence="1">
    <location>
        <begin position="101"/>
        <end position="112"/>
    </location>
</feature>
<evidence type="ECO:0000256" key="1">
    <source>
        <dbReference type="SAM" id="MobiDB-lite"/>
    </source>
</evidence>
<dbReference type="AlphaFoldDB" id="A0AAN8F853"/>
<sequence>MRESDDLEIKIISHLKFMRDVHNSVFRATVIVIKISKHSLPSCTVSFISCSCQGFNISWRMRERWLSASEPSMADSDGRAESNMEQSGPNYSVALQSPAVDSSSQTDSTQSSKVCSFVIKT</sequence>
<feature type="region of interest" description="Disordered" evidence="1">
    <location>
        <begin position="70"/>
        <end position="112"/>
    </location>
</feature>
<organism evidence="2 3">
    <name type="scientific">Trichostrongylus colubriformis</name>
    <name type="common">Black scour worm</name>
    <dbReference type="NCBI Taxonomy" id="6319"/>
    <lineage>
        <taxon>Eukaryota</taxon>
        <taxon>Metazoa</taxon>
        <taxon>Ecdysozoa</taxon>
        <taxon>Nematoda</taxon>
        <taxon>Chromadorea</taxon>
        <taxon>Rhabditida</taxon>
        <taxon>Rhabditina</taxon>
        <taxon>Rhabditomorpha</taxon>
        <taxon>Strongyloidea</taxon>
        <taxon>Trichostrongylidae</taxon>
        <taxon>Trichostrongylus</taxon>
    </lineage>
</organism>
<evidence type="ECO:0000313" key="2">
    <source>
        <dbReference type="EMBL" id="KAK5974816.1"/>
    </source>
</evidence>
<dbReference type="EMBL" id="WIXE01013777">
    <property type="protein sequence ID" value="KAK5974816.1"/>
    <property type="molecule type" value="Genomic_DNA"/>
</dbReference>
<accession>A0AAN8F853</accession>
<proteinExistence type="predicted"/>
<protein>
    <submittedName>
        <fullName evidence="2">Uncharacterized protein</fullName>
    </submittedName>
</protein>
<gene>
    <name evidence="2" type="ORF">GCK32_001948</name>
</gene>
<keyword evidence="3" id="KW-1185">Reference proteome</keyword>
<reference evidence="2 3" key="1">
    <citation type="submission" date="2019-10" db="EMBL/GenBank/DDBJ databases">
        <title>Assembly and Annotation for the nematode Trichostrongylus colubriformis.</title>
        <authorList>
            <person name="Martin J."/>
        </authorList>
    </citation>
    <scope>NUCLEOTIDE SEQUENCE [LARGE SCALE GENOMIC DNA]</scope>
    <source>
        <strain evidence="2">G859</strain>
        <tissue evidence="2">Whole worm</tissue>
    </source>
</reference>
<name>A0AAN8F853_TRICO</name>
<comment type="caution">
    <text evidence="2">The sequence shown here is derived from an EMBL/GenBank/DDBJ whole genome shotgun (WGS) entry which is preliminary data.</text>
</comment>
<feature type="compositionally biased region" description="Polar residues" evidence="1">
    <location>
        <begin position="83"/>
        <end position="95"/>
    </location>
</feature>